<evidence type="ECO:0000256" key="5">
    <source>
        <dbReference type="ARBA" id="ARBA00023157"/>
    </source>
</evidence>
<dbReference type="Proteomes" id="UP000035680">
    <property type="component" value="Unassembled WGS sequence"/>
</dbReference>
<dbReference type="PANTHER" id="PTHR43918:SF15">
    <property type="entry name" value="CARBOXYLIC ESTER HYDROLASE"/>
    <property type="match status" value="1"/>
</dbReference>
<dbReference type="Pfam" id="PF00135">
    <property type="entry name" value="COesterase"/>
    <property type="match status" value="1"/>
</dbReference>
<evidence type="ECO:0000256" key="9">
    <source>
        <dbReference type="SAM" id="Phobius"/>
    </source>
</evidence>
<dbReference type="GO" id="GO:0006581">
    <property type="term" value="P:acetylcholine catabolic process"/>
    <property type="evidence" value="ECO:0007669"/>
    <property type="project" value="TreeGrafter"/>
</dbReference>
<comment type="similarity">
    <text evidence="1 8">Belongs to the type-B carboxylesterase/lipase family.</text>
</comment>
<sequence length="656" mass="74947">MKFGKLMKLKWIRILGSLVVFFNIITKIETKPIVEERNFDDVTVKTKYGTIVGIKQIFNKTKINVFLGIPFAQQPVGKLRFGVPQPLPIPAWNGVFIADKHSSTCILTPDKMFPQFPGAEMWNPTNSLDEKCLALNIWVPQHHDGKVFVWIYGGGFFSGSPSLDLYDGRVLAEKEKAIIVNINYRLGPFGFLYFGPNTKVPGNMGLLDQQIALKWVYENINEFGGNPNKITLLGESAGAASATSHLFAPDSEKYFNKIIVNSGTITNSWATKSKEISLQISLQLAIRMNCTNGLQLSQSQEILHNINNVVQCLYMASPYIIQQESDIITNSMPVPMTFPFTPVEEDDIFFKGNIYEKLAKNDFKKNVSIIMGSVKDEGTYWLPYFLYNEKHGLKFNHTISSDDIENQALISDEQYRNSFKEFSPYFGDSPLINHALIDAYSFVSPSTNDKEKKRDGIARFVGDFFFTCSLIDFADKLSDNIYGPIYMYYFTKRSTANPWPQWMGAMHGYEIEYIFGMPFRRPELYKRNALESEQKFSGQIMNLWGSFANDGTVYDSWPRYNKVTREALVLDDDIIQNRDPKKVKDVHGHLCKLLDEAKVLSLSTTRKNPYLAITDYKLRQSYYDASSSSPSIITSFMTLTIPIISYFIQYILIYKW</sequence>
<protein>
    <recommendedName>
        <fullName evidence="8">Carboxylic ester hydrolase</fullName>
        <ecNumber evidence="8">3.1.1.-</ecNumber>
    </recommendedName>
</protein>
<dbReference type="SUPFAM" id="SSF53474">
    <property type="entry name" value="alpha/beta-Hydrolases"/>
    <property type="match status" value="1"/>
</dbReference>
<feature type="active site" description="Charge relay system" evidence="7">
    <location>
        <position position="377"/>
    </location>
</feature>
<keyword evidence="11" id="KW-1185">Reference proteome</keyword>
<dbReference type="AlphaFoldDB" id="A0A0K0G3Q2"/>
<evidence type="ECO:0000313" key="11">
    <source>
        <dbReference type="Proteomes" id="UP000035680"/>
    </source>
</evidence>
<accession>A0A0K0G3Q2</accession>
<dbReference type="ESTHER" id="9bila-a0a0k0g3q2">
    <property type="family name" value="ACHE"/>
</dbReference>
<keyword evidence="4" id="KW-0531">Neurotransmitter degradation</keyword>
<keyword evidence="9" id="KW-0472">Membrane</keyword>
<dbReference type="EC" id="3.1.1.-" evidence="8"/>
<evidence type="ECO:0000256" key="1">
    <source>
        <dbReference type="ARBA" id="ARBA00005964"/>
    </source>
</evidence>
<dbReference type="GO" id="GO:0003990">
    <property type="term" value="F:acetylcholinesterase activity"/>
    <property type="evidence" value="ECO:0007669"/>
    <property type="project" value="UniProtKB-EC"/>
</dbReference>
<evidence type="ECO:0000256" key="6">
    <source>
        <dbReference type="ARBA" id="ARBA00048484"/>
    </source>
</evidence>
<evidence type="ECO:0000259" key="10">
    <source>
        <dbReference type="Pfam" id="PF00135"/>
    </source>
</evidence>
<evidence type="ECO:0000256" key="8">
    <source>
        <dbReference type="RuleBase" id="RU361235"/>
    </source>
</evidence>
<feature type="active site" description="Acyl-ester intermediate" evidence="7">
    <location>
        <position position="236"/>
    </location>
</feature>
<dbReference type="InterPro" id="IPR019826">
    <property type="entry name" value="Carboxylesterase_B_AS"/>
</dbReference>
<dbReference type="GO" id="GO:0005886">
    <property type="term" value="C:plasma membrane"/>
    <property type="evidence" value="ECO:0007669"/>
    <property type="project" value="TreeGrafter"/>
</dbReference>
<dbReference type="InterPro" id="IPR002018">
    <property type="entry name" value="CarbesteraseB"/>
</dbReference>
<dbReference type="Gene3D" id="3.40.50.1820">
    <property type="entry name" value="alpha/beta hydrolase"/>
    <property type="match status" value="1"/>
</dbReference>
<dbReference type="InterPro" id="IPR000997">
    <property type="entry name" value="Cholinesterase"/>
</dbReference>
<dbReference type="PROSITE" id="PS00122">
    <property type="entry name" value="CARBOXYLESTERASE_B_1"/>
    <property type="match status" value="1"/>
</dbReference>
<proteinExistence type="inferred from homology"/>
<dbReference type="PRINTS" id="PR00878">
    <property type="entry name" value="CHOLNESTRASE"/>
</dbReference>
<evidence type="ECO:0000256" key="7">
    <source>
        <dbReference type="PIRSR" id="PIRSR600997-1"/>
    </source>
</evidence>
<dbReference type="FunFam" id="3.40.50.1820:FF:000029">
    <property type="entry name" value="Acetylcholinesterase"/>
    <property type="match status" value="1"/>
</dbReference>
<dbReference type="GO" id="GO:0005615">
    <property type="term" value="C:extracellular space"/>
    <property type="evidence" value="ECO:0007669"/>
    <property type="project" value="TreeGrafter"/>
</dbReference>
<keyword evidence="2" id="KW-0719">Serine esterase</keyword>
<comment type="catalytic activity">
    <reaction evidence="6">
        <text>acetylcholine + H2O = choline + acetate + H(+)</text>
        <dbReference type="Rhea" id="RHEA:17561"/>
        <dbReference type="ChEBI" id="CHEBI:15354"/>
        <dbReference type="ChEBI" id="CHEBI:15355"/>
        <dbReference type="ChEBI" id="CHEBI:15377"/>
        <dbReference type="ChEBI" id="CHEBI:15378"/>
        <dbReference type="ChEBI" id="CHEBI:30089"/>
        <dbReference type="EC" id="3.1.1.7"/>
    </reaction>
</comment>
<dbReference type="InterPro" id="IPR050654">
    <property type="entry name" value="AChE-related_enzymes"/>
</dbReference>
<keyword evidence="3 8" id="KW-0378">Hydrolase</keyword>
<dbReference type="InterPro" id="IPR029058">
    <property type="entry name" value="AB_hydrolase_fold"/>
</dbReference>
<feature type="active site" description="Charge relay system" evidence="7">
    <location>
        <position position="507"/>
    </location>
</feature>
<keyword evidence="5" id="KW-1015">Disulfide bond</keyword>
<dbReference type="PANTHER" id="PTHR43918">
    <property type="entry name" value="ACETYLCHOLINESTERASE"/>
    <property type="match status" value="1"/>
</dbReference>
<evidence type="ECO:0000256" key="3">
    <source>
        <dbReference type="ARBA" id="ARBA00022801"/>
    </source>
</evidence>
<dbReference type="STRING" id="75913.A0A0K0G3Q2"/>
<evidence type="ECO:0000256" key="4">
    <source>
        <dbReference type="ARBA" id="ARBA00022867"/>
    </source>
</evidence>
<feature type="domain" description="Carboxylesterase type B" evidence="10">
    <location>
        <begin position="41"/>
        <end position="573"/>
    </location>
</feature>
<reference evidence="12" key="2">
    <citation type="submission" date="2015-08" db="UniProtKB">
        <authorList>
            <consortium name="WormBaseParasite"/>
        </authorList>
    </citation>
    <scope>IDENTIFICATION</scope>
</reference>
<name>A0A0K0G3Q2_STRVS</name>
<keyword evidence="9" id="KW-1133">Transmembrane helix</keyword>
<dbReference type="GO" id="GO:0019695">
    <property type="term" value="P:choline metabolic process"/>
    <property type="evidence" value="ECO:0007669"/>
    <property type="project" value="TreeGrafter"/>
</dbReference>
<dbReference type="WBParaSite" id="SVE_1935900.1">
    <property type="protein sequence ID" value="SVE_1935900.1"/>
    <property type="gene ID" value="SVE_1935900"/>
</dbReference>
<evidence type="ECO:0000313" key="12">
    <source>
        <dbReference type="WBParaSite" id="SVE_1935900.1"/>
    </source>
</evidence>
<reference evidence="11" key="1">
    <citation type="submission" date="2014-07" db="EMBL/GenBank/DDBJ databases">
        <authorList>
            <person name="Martin A.A"/>
            <person name="De Silva N."/>
        </authorList>
    </citation>
    <scope>NUCLEOTIDE SEQUENCE</scope>
</reference>
<evidence type="ECO:0000256" key="2">
    <source>
        <dbReference type="ARBA" id="ARBA00022487"/>
    </source>
</evidence>
<keyword evidence="9" id="KW-0812">Transmembrane</keyword>
<feature type="transmembrane region" description="Helical" evidence="9">
    <location>
        <begin position="632"/>
        <end position="653"/>
    </location>
</feature>
<organism evidence="11 12">
    <name type="scientific">Strongyloides venezuelensis</name>
    <name type="common">Threadworm</name>
    <dbReference type="NCBI Taxonomy" id="75913"/>
    <lineage>
        <taxon>Eukaryota</taxon>
        <taxon>Metazoa</taxon>
        <taxon>Ecdysozoa</taxon>
        <taxon>Nematoda</taxon>
        <taxon>Chromadorea</taxon>
        <taxon>Rhabditida</taxon>
        <taxon>Tylenchina</taxon>
        <taxon>Panagrolaimomorpha</taxon>
        <taxon>Strongyloidoidea</taxon>
        <taxon>Strongyloididae</taxon>
        <taxon>Strongyloides</taxon>
    </lineage>
</organism>